<keyword evidence="3" id="KW-0969">Cilium</keyword>
<dbReference type="PANTHER" id="PTHR21625">
    <property type="entry name" value="NYD-SP28 PROTEIN"/>
    <property type="match status" value="1"/>
</dbReference>
<sequence length="116" mass="13208">MDRKNAATVTLERDLAEAEEQFSTALQAHCINTDTLIDLQLGRLATLQNQFGSELGLLEAEFHNERAKLQMQNALEKAEILGVVARMEQEFQETEADAKHEYSSQKDDIKNKVMIW</sequence>
<protein>
    <submittedName>
        <fullName evidence="5">Dynein regulatory complex subunit 2</fullName>
    </submittedName>
</protein>
<dbReference type="GO" id="GO:0070286">
    <property type="term" value="P:axonemal dynein complex assembly"/>
    <property type="evidence" value="ECO:0007669"/>
    <property type="project" value="InterPro"/>
</dbReference>
<dbReference type="GO" id="GO:0003352">
    <property type="term" value="P:regulation of cilium movement"/>
    <property type="evidence" value="ECO:0007669"/>
    <property type="project" value="TreeGrafter"/>
</dbReference>
<accession>A0AAD5XAE7</accession>
<evidence type="ECO:0000256" key="2">
    <source>
        <dbReference type="ARBA" id="ARBA00022846"/>
    </source>
</evidence>
<comment type="subcellular location">
    <subcellularLocation>
        <location evidence="1">Cytoplasm</location>
        <location evidence="1">Cytoskeleton</location>
        <location evidence="1">Flagellum axoneme</location>
    </subcellularLocation>
</comment>
<proteinExistence type="predicted"/>
<dbReference type="GO" id="GO:0005858">
    <property type="term" value="C:axonemal dynein complex"/>
    <property type="evidence" value="ECO:0007669"/>
    <property type="project" value="InterPro"/>
</dbReference>
<evidence type="ECO:0000313" key="6">
    <source>
        <dbReference type="Proteomes" id="UP001211907"/>
    </source>
</evidence>
<dbReference type="GO" id="GO:0060285">
    <property type="term" value="P:cilium-dependent cell motility"/>
    <property type="evidence" value="ECO:0007669"/>
    <property type="project" value="TreeGrafter"/>
</dbReference>
<reference evidence="5" key="1">
    <citation type="submission" date="2020-05" db="EMBL/GenBank/DDBJ databases">
        <title>Phylogenomic resolution of chytrid fungi.</title>
        <authorList>
            <person name="Stajich J.E."/>
            <person name="Amses K."/>
            <person name="Simmons R."/>
            <person name="Seto K."/>
            <person name="Myers J."/>
            <person name="Bonds A."/>
            <person name="Quandt C.A."/>
            <person name="Barry K."/>
            <person name="Liu P."/>
            <person name="Grigoriev I."/>
            <person name="Longcore J.E."/>
            <person name="James T.Y."/>
        </authorList>
    </citation>
    <scope>NUCLEOTIDE SEQUENCE</scope>
    <source>
        <strain evidence="5">JEL0513</strain>
    </source>
</reference>
<keyword evidence="4" id="KW-0966">Cell projection</keyword>
<evidence type="ECO:0000256" key="4">
    <source>
        <dbReference type="ARBA" id="ARBA00023273"/>
    </source>
</evidence>
<dbReference type="AlphaFoldDB" id="A0AAD5XAE7"/>
<dbReference type="EMBL" id="JADGJH010001894">
    <property type="protein sequence ID" value="KAJ3107769.1"/>
    <property type="molecule type" value="Genomic_DNA"/>
</dbReference>
<organism evidence="5 6">
    <name type="scientific">Physocladia obscura</name>
    <dbReference type="NCBI Taxonomy" id="109957"/>
    <lineage>
        <taxon>Eukaryota</taxon>
        <taxon>Fungi</taxon>
        <taxon>Fungi incertae sedis</taxon>
        <taxon>Chytridiomycota</taxon>
        <taxon>Chytridiomycota incertae sedis</taxon>
        <taxon>Chytridiomycetes</taxon>
        <taxon>Chytridiales</taxon>
        <taxon>Chytriomycetaceae</taxon>
        <taxon>Physocladia</taxon>
    </lineage>
</organism>
<gene>
    <name evidence="5" type="primary">CCDC65_1</name>
    <name evidence="5" type="ORF">HK100_003527</name>
</gene>
<dbReference type="Proteomes" id="UP001211907">
    <property type="component" value="Unassembled WGS sequence"/>
</dbReference>
<evidence type="ECO:0000256" key="3">
    <source>
        <dbReference type="ARBA" id="ARBA00023069"/>
    </source>
</evidence>
<dbReference type="InterPro" id="IPR039750">
    <property type="entry name" value="DRC1/DRC2"/>
</dbReference>
<evidence type="ECO:0000313" key="5">
    <source>
        <dbReference type="EMBL" id="KAJ3107769.1"/>
    </source>
</evidence>
<name>A0AAD5XAE7_9FUNG</name>
<comment type="caution">
    <text evidence="5">The sequence shown here is derived from an EMBL/GenBank/DDBJ whole genome shotgun (WGS) entry which is preliminary data.</text>
</comment>
<keyword evidence="2" id="KW-0282">Flagellum</keyword>
<keyword evidence="6" id="KW-1185">Reference proteome</keyword>
<dbReference type="PANTHER" id="PTHR21625:SF0">
    <property type="entry name" value="DYNEIN REGULATORY COMPLEX SUBUNIT 2"/>
    <property type="match status" value="1"/>
</dbReference>
<evidence type="ECO:0000256" key="1">
    <source>
        <dbReference type="ARBA" id="ARBA00004611"/>
    </source>
</evidence>